<dbReference type="GO" id="GO:0005524">
    <property type="term" value="F:ATP binding"/>
    <property type="evidence" value="ECO:0007669"/>
    <property type="project" value="UniProtKB-KW"/>
</dbReference>
<dbReference type="PANTHER" id="PTHR46743:SF2">
    <property type="entry name" value="TEICHOIC ACIDS EXPORT ATP-BINDING PROTEIN TAGH"/>
    <property type="match status" value="1"/>
</dbReference>
<dbReference type="PANTHER" id="PTHR46743">
    <property type="entry name" value="TEICHOIC ACIDS EXPORT ATP-BINDING PROTEIN TAGH"/>
    <property type="match status" value="1"/>
</dbReference>
<evidence type="ECO:0000313" key="7">
    <source>
        <dbReference type="EMBL" id="OLO44751.1"/>
    </source>
</evidence>
<dbReference type="RefSeq" id="WP_075376636.1">
    <property type="nucleotide sequence ID" value="NZ_MSKJ01000012.1"/>
</dbReference>
<dbReference type="Gene3D" id="3.40.50.300">
    <property type="entry name" value="P-loop containing nucleotide triphosphate hydrolases"/>
    <property type="match status" value="1"/>
</dbReference>
<dbReference type="Pfam" id="PF00005">
    <property type="entry name" value="ABC_tran"/>
    <property type="match status" value="1"/>
</dbReference>
<gene>
    <name evidence="7" type="ORF">BKH29_05830</name>
</gene>
<dbReference type="OrthoDB" id="9778870at2"/>
<protein>
    <submittedName>
        <fullName evidence="7">Polysaccharide ABC transporter ATP-binding protein</fullName>
    </submittedName>
</protein>
<feature type="region of interest" description="Disordered" evidence="5">
    <location>
        <begin position="1"/>
        <end position="28"/>
    </location>
</feature>
<keyword evidence="3" id="KW-0547">Nucleotide-binding</keyword>
<dbReference type="InterPro" id="IPR050683">
    <property type="entry name" value="Bact_Polysacc_Export_ATP-bd"/>
</dbReference>
<evidence type="ECO:0000256" key="1">
    <source>
        <dbReference type="ARBA" id="ARBA00005417"/>
    </source>
</evidence>
<name>A0A1Q8V9G4_9ACTO</name>
<reference evidence="7 8" key="1">
    <citation type="submission" date="2016-12" db="EMBL/GenBank/DDBJ databases">
        <title>Genomic Comparison of strains in the 'Actinomyces naeslundii' Group.</title>
        <authorList>
            <person name="Mughal S.R."/>
            <person name="Do T."/>
            <person name="Gilbert S.C."/>
            <person name="Witherden E.A."/>
            <person name="Didelot X."/>
            <person name="Beighton D."/>
        </authorList>
    </citation>
    <scope>NUCLEOTIDE SEQUENCE [LARGE SCALE GENOMIC DNA]</scope>
    <source>
        <strain evidence="7 8">CCUG 33920</strain>
    </source>
</reference>
<dbReference type="Proteomes" id="UP000186857">
    <property type="component" value="Unassembled WGS sequence"/>
</dbReference>
<dbReference type="InterPro" id="IPR015860">
    <property type="entry name" value="ABC_transpr_TagH-like"/>
</dbReference>
<dbReference type="InterPro" id="IPR017871">
    <property type="entry name" value="ABC_transporter-like_CS"/>
</dbReference>
<dbReference type="SUPFAM" id="SSF52540">
    <property type="entry name" value="P-loop containing nucleoside triphosphate hydrolases"/>
    <property type="match status" value="1"/>
</dbReference>
<comment type="caution">
    <text evidence="7">The sequence shown here is derived from an EMBL/GenBank/DDBJ whole genome shotgun (WGS) entry which is preliminary data.</text>
</comment>
<evidence type="ECO:0000256" key="3">
    <source>
        <dbReference type="ARBA" id="ARBA00022741"/>
    </source>
</evidence>
<accession>A0A1Q8V9G4</accession>
<dbReference type="InterPro" id="IPR027417">
    <property type="entry name" value="P-loop_NTPase"/>
</dbReference>
<dbReference type="InterPro" id="IPR003593">
    <property type="entry name" value="AAA+_ATPase"/>
</dbReference>
<dbReference type="SMART" id="SM00382">
    <property type="entry name" value="AAA"/>
    <property type="match status" value="1"/>
</dbReference>
<dbReference type="AlphaFoldDB" id="A0A1Q8V9G4"/>
<evidence type="ECO:0000259" key="6">
    <source>
        <dbReference type="PROSITE" id="PS50893"/>
    </source>
</evidence>
<organism evidence="7 8">
    <name type="scientific">Actinomyces oris</name>
    <dbReference type="NCBI Taxonomy" id="544580"/>
    <lineage>
        <taxon>Bacteria</taxon>
        <taxon>Bacillati</taxon>
        <taxon>Actinomycetota</taxon>
        <taxon>Actinomycetes</taxon>
        <taxon>Actinomycetales</taxon>
        <taxon>Actinomycetaceae</taxon>
        <taxon>Actinomyces</taxon>
    </lineage>
</organism>
<dbReference type="EMBL" id="MSKJ01000012">
    <property type="protein sequence ID" value="OLO44751.1"/>
    <property type="molecule type" value="Genomic_DNA"/>
</dbReference>
<dbReference type="GO" id="GO:0016020">
    <property type="term" value="C:membrane"/>
    <property type="evidence" value="ECO:0007669"/>
    <property type="project" value="InterPro"/>
</dbReference>
<dbReference type="GO" id="GO:0016887">
    <property type="term" value="F:ATP hydrolysis activity"/>
    <property type="evidence" value="ECO:0007669"/>
    <property type="project" value="InterPro"/>
</dbReference>
<proteinExistence type="inferred from homology"/>
<keyword evidence="2" id="KW-0813">Transport</keyword>
<keyword evidence="4 7" id="KW-0067">ATP-binding</keyword>
<dbReference type="GO" id="GO:0140359">
    <property type="term" value="F:ABC-type transporter activity"/>
    <property type="evidence" value="ECO:0007669"/>
    <property type="project" value="InterPro"/>
</dbReference>
<dbReference type="InterPro" id="IPR003439">
    <property type="entry name" value="ABC_transporter-like_ATP-bd"/>
</dbReference>
<dbReference type="PROSITE" id="PS50893">
    <property type="entry name" value="ABC_TRANSPORTER_2"/>
    <property type="match status" value="1"/>
</dbReference>
<evidence type="ECO:0000256" key="5">
    <source>
        <dbReference type="SAM" id="MobiDB-lite"/>
    </source>
</evidence>
<dbReference type="PROSITE" id="PS00211">
    <property type="entry name" value="ABC_TRANSPORTER_1"/>
    <property type="match status" value="1"/>
</dbReference>
<feature type="domain" description="ABC transporter" evidence="6">
    <location>
        <begin position="77"/>
        <end position="305"/>
    </location>
</feature>
<dbReference type="CDD" id="cd03220">
    <property type="entry name" value="ABC_KpsT_Wzt"/>
    <property type="match status" value="1"/>
</dbReference>
<evidence type="ECO:0000256" key="4">
    <source>
        <dbReference type="ARBA" id="ARBA00022840"/>
    </source>
</evidence>
<sequence>MSNAETGPKNEPAALQADGPGGTTTPCPIVTMTPDTDSHPAVMTAADGHEAGIGAATVVVDDIRVSYRAPSTDAEDLHTASMAQKILLGLTGQRPKVRVDALKGISFVARAGESIGILGRNGAGKSTLLRIMGGLETPTSGTVSARSNPVLLGVNAALIPDLSGERNVRLGCLAMGMSPQQVEAIIPEVIELAGIGKAIYRPMKTYSSGMSSRLRFAIAASANPDILLIDEALSTGDAAFKERSENKMTELRRAAGTVFIVNHAAQVIEEMCTRALWLVDGELIGDGPGPQIAHDYRWWSWNIAKDKPDKAATILATCREKWKPAGVRIQRSESRTLPYRHARGV</sequence>
<evidence type="ECO:0000256" key="2">
    <source>
        <dbReference type="ARBA" id="ARBA00022448"/>
    </source>
</evidence>
<comment type="similarity">
    <text evidence="1">Belongs to the ABC transporter superfamily.</text>
</comment>
<evidence type="ECO:0000313" key="8">
    <source>
        <dbReference type="Proteomes" id="UP000186857"/>
    </source>
</evidence>